<accession>A0A920C7L5</accession>
<protein>
    <recommendedName>
        <fullName evidence="3">Amidohydrolase-related domain-containing protein</fullName>
    </recommendedName>
</protein>
<dbReference type="InterPro" id="IPR006680">
    <property type="entry name" value="Amidohydro-rel"/>
</dbReference>
<dbReference type="Pfam" id="PF04909">
    <property type="entry name" value="Amidohydro_2"/>
    <property type="match status" value="1"/>
</dbReference>
<feature type="compositionally biased region" description="Low complexity" evidence="1">
    <location>
        <begin position="48"/>
        <end position="60"/>
    </location>
</feature>
<feature type="domain" description="Amidohydrolase-related" evidence="3">
    <location>
        <begin position="132"/>
        <end position="341"/>
    </location>
</feature>
<dbReference type="SUPFAM" id="SSF51556">
    <property type="entry name" value="Metallo-dependent hydrolases"/>
    <property type="match status" value="1"/>
</dbReference>
<sequence>MTKKPLTYLLAGVVIVVVAFLLMYRPLFTNPGHTTAKEMEEPSVKPLTTAATSDTAANDSKGNSPEAEMKSLAELAVEYGDLRLIDAHNHDASGFTYARMMKTWKQDGVDRIVLFGDVSEPSAIGTDQISWNAYQEAPDQFIPFFSGINLLDESGLQTVKDNLEKGYFGIGEIAAASTNSPVLANVAWKTKDPMDGILPKIYKLCAEYKTPVLLHIDPPSGEPVRKLEEALEDNPDTTFIFAHINAYNSPDNVEYLLKKHPNLYADFFAGSTASNPESANRLDDFVSVMKQFPDRFLLSTDSGYGLPGGEEKAIEGMYRLIDALGDRRIAQQVAGGNLERLIRMQPATKTQLEALRKAGNLPGMEKDLSSLTKEEAGKLLLDKKQE</sequence>
<reference evidence="4" key="1">
    <citation type="submission" date="2021-03" db="EMBL/GenBank/DDBJ databases">
        <title>Antimicrobial resistance genes in bacteria isolated from Japanese honey, and their potential for conferring macrolide and lincosamide resistance in the American foulbrood pathogen Paenibacillus larvae.</title>
        <authorList>
            <person name="Okamoto M."/>
            <person name="Kumagai M."/>
            <person name="Kanamori H."/>
            <person name="Takamatsu D."/>
        </authorList>
    </citation>
    <scope>NUCLEOTIDE SEQUENCE</scope>
    <source>
        <strain evidence="4">J2TS6</strain>
    </source>
</reference>
<evidence type="ECO:0000259" key="3">
    <source>
        <dbReference type="Pfam" id="PF04909"/>
    </source>
</evidence>
<gene>
    <name evidence="4" type="ORF">J2TS6_01160</name>
</gene>
<dbReference type="InterPro" id="IPR032466">
    <property type="entry name" value="Metal_Hydrolase"/>
</dbReference>
<dbReference type="Gene3D" id="3.20.20.140">
    <property type="entry name" value="Metal-dependent hydrolases"/>
    <property type="match status" value="1"/>
</dbReference>
<organism evidence="4 5">
    <name type="scientific">Paenibacillus albilobatus</name>
    <dbReference type="NCBI Taxonomy" id="2716884"/>
    <lineage>
        <taxon>Bacteria</taxon>
        <taxon>Bacillati</taxon>
        <taxon>Bacillota</taxon>
        <taxon>Bacilli</taxon>
        <taxon>Bacillales</taxon>
        <taxon>Paenibacillaceae</taxon>
        <taxon>Paenibacillus</taxon>
    </lineage>
</organism>
<keyword evidence="2" id="KW-0472">Membrane</keyword>
<name>A0A920C7L5_9BACL</name>
<dbReference type="AlphaFoldDB" id="A0A920C7L5"/>
<evidence type="ECO:0000256" key="1">
    <source>
        <dbReference type="SAM" id="MobiDB-lite"/>
    </source>
</evidence>
<evidence type="ECO:0000313" key="5">
    <source>
        <dbReference type="Proteomes" id="UP000679779"/>
    </source>
</evidence>
<comment type="caution">
    <text evidence="4">The sequence shown here is derived from an EMBL/GenBank/DDBJ whole genome shotgun (WGS) entry which is preliminary data.</text>
</comment>
<dbReference type="RefSeq" id="WP_236575580.1">
    <property type="nucleotide sequence ID" value="NZ_BORQ01000001.1"/>
</dbReference>
<evidence type="ECO:0000256" key="2">
    <source>
        <dbReference type="SAM" id="Phobius"/>
    </source>
</evidence>
<dbReference type="Proteomes" id="UP000679779">
    <property type="component" value="Unassembled WGS sequence"/>
</dbReference>
<feature type="transmembrane region" description="Helical" evidence="2">
    <location>
        <begin position="6"/>
        <end position="24"/>
    </location>
</feature>
<keyword evidence="5" id="KW-1185">Reference proteome</keyword>
<dbReference type="GO" id="GO:0016787">
    <property type="term" value="F:hydrolase activity"/>
    <property type="evidence" value="ECO:0007669"/>
    <property type="project" value="InterPro"/>
</dbReference>
<keyword evidence="2" id="KW-0812">Transmembrane</keyword>
<feature type="region of interest" description="Disordered" evidence="1">
    <location>
        <begin position="34"/>
        <end position="67"/>
    </location>
</feature>
<keyword evidence="2" id="KW-1133">Transmembrane helix</keyword>
<dbReference type="EMBL" id="BORQ01000001">
    <property type="protein sequence ID" value="GIO28975.1"/>
    <property type="molecule type" value="Genomic_DNA"/>
</dbReference>
<proteinExistence type="predicted"/>
<evidence type="ECO:0000313" key="4">
    <source>
        <dbReference type="EMBL" id="GIO28975.1"/>
    </source>
</evidence>